<dbReference type="EMBL" id="AYKW01000003">
    <property type="protein sequence ID" value="PIL35324.1"/>
    <property type="molecule type" value="Genomic_DNA"/>
</dbReference>
<dbReference type="GO" id="GO:0051301">
    <property type="term" value="P:cell division"/>
    <property type="evidence" value="ECO:0007669"/>
    <property type="project" value="InterPro"/>
</dbReference>
<evidence type="ECO:0000256" key="1">
    <source>
        <dbReference type="SAM" id="MobiDB-lite"/>
    </source>
</evidence>
<dbReference type="PANTHER" id="PTHR14778">
    <property type="entry name" value="KINETOCHORE-ASSOCIATED PROTEIN DSN1 HOMOLOG"/>
    <property type="match status" value="1"/>
</dbReference>
<feature type="compositionally biased region" description="Basic and acidic residues" evidence="1">
    <location>
        <begin position="205"/>
        <end position="217"/>
    </location>
</feature>
<evidence type="ECO:0000313" key="2">
    <source>
        <dbReference type="EMBL" id="PIL35324.1"/>
    </source>
</evidence>
<dbReference type="GO" id="GO:0000444">
    <property type="term" value="C:MIS12/MIND type complex"/>
    <property type="evidence" value="ECO:0007669"/>
    <property type="project" value="InterPro"/>
</dbReference>
<proteinExistence type="predicted"/>
<feature type="region of interest" description="Disordered" evidence="1">
    <location>
        <begin position="282"/>
        <end position="308"/>
    </location>
</feature>
<dbReference type="InterPro" id="IPR013218">
    <property type="entry name" value="Dsn1/Mis13"/>
</dbReference>
<feature type="region of interest" description="Disordered" evidence="1">
    <location>
        <begin position="1"/>
        <end position="237"/>
    </location>
</feature>
<dbReference type="PANTHER" id="PTHR14778:SF2">
    <property type="entry name" value="KINETOCHORE-ASSOCIATED PROTEIN DSN1 HOMOLOG"/>
    <property type="match status" value="1"/>
</dbReference>
<dbReference type="GO" id="GO:0007059">
    <property type="term" value="P:chromosome segregation"/>
    <property type="evidence" value="ECO:0007669"/>
    <property type="project" value="InterPro"/>
</dbReference>
<feature type="compositionally biased region" description="Pro residues" evidence="1">
    <location>
        <begin position="579"/>
        <end position="590"/>
    </location>
</feature>
<dbReference type="Pfam" id="PF08202">
    <property type="entry name" value="MIS13"/>
    <property type="match status" value="1"/>
</dbReference>
<dbReference type="AlphaFoldDB" id="A0A2G8SNI0"/>
<gene>
    <name evidence="2" type="ORF">GSI_02049</name>
</gene>
<comment type="caution">
    <text evidence="2">The sequence shown here is derived from an EMBL/GenBank/DDBJ whole genome shotgun (WGS) entry which is preliminary data.</text>
</comment>
<feature type="compositionally biased region" description="Low complexity" evidence="1">
    <location>
        <begin position="282"/>
        <end position="295"/>
    </location>
</feature>
<dbReference type="STRING" id="1077348.A0A2G8SNI0"/>
<accession>A0A2G8SNI0</accession>
<sequence>MNGSRTLTVGVEGPMIPTQPPAPKRKATDDANPLAATAGKKLKRETSKAGPSNKRKLNGEEQPGGLVIVRAPAPTKSSLHIEPVPAEPRAPSRQPSAQPQSQSQSQQSRPAAKKLRADGSVRAVGKAKDREVYAATRADPEVDEDVRQMQSEADTLRRKSQAAEQAAGSLNTDVQFPPRTPRAPGSSSRRDVDTVAPLAQQETPQIEKNKAMRGETGHRRRSSVSRGKRASSSYEATGIISHPHTSVSVSSFFKHIDCELPEPQRARQLLIWCSNRAMNELADQAPQASSSKQASTNSGKDPPPPLSAAQADILKRAEESLMRMLAEKKVDTNVYGGGGSQNGDAQHPLRENEQNIKNRAREARFNGHIQRSKQEAEAWKELSDSYDSHRKSVQAEMEKRRRALVAAKSKGKERASAEDLDDWDVQRRDLPEQFLGSGSVDVARGLVFGDASKKTPLLGRLQELEYTMDRLHTFANSALQTTRVAEADLDRRFSLLNISLASRSQPPTHPDPTALSSYVPPSRPRPPATDPQDLLRALSRIDADRPQTQVGDAARRAVREVQRAADATAGMAERRLTGVPPPTPRKPPGTPRRATTPGKGR</sequence>
<feature type="region of interest" description="Disordered" evidence="1">
    <location>
        <begin position="502"/>
        <end position="601"/>
    </location>
</feature>
<keyword evidence="3" id="KW-1185">Reference proteome</keyword>
<protein>
    <submittedName>
        <fullName evidence="2">Uncharacterized protein</fullName>
    </submittedName>
</protein>
<reference evidence="2 3" key="1">
    <citation type="journal article" date="2015" name="Sci. Rep.">
        <title>Chromosome-level genome map provides insights into diverse defense mechanisms in the medicinal fungus Ganoderma sinense.</title>
        <authorList>
            <person name="Zhu Y."/>
            <person name="Xu J."/>
            <person name="Sun C."/>
            <person name="Zhou S."/>
            <person name="Xu H."/>
            <person name="Nelson D.R."/>
            <person name="Qian J."/>
            <person name="Song J."/>
            <person name="Luo H."/>
            <person name="Xiang L."/>
            <person name="Li Y."/>
            <person name="Xu Z."/>
            <person name="Ji A."/>
            <person name="Wang L."/>
            <person name="Lu S."/>
            <person name="Hayward A."/>
            <person name="Sun W."/>
            <person name="Li X."/>
            <person name="Schwartz D.C."/>
            <person name="Wang Y."/>
            <person name="Chen S."/>
        </authorList>
    </citation>
    <scope>NUCLEOTIDE SEQUENCE [LARGE SCALE GENOMIC DNA]</scope>
    <source>
        <strain evidence="2 3">ZZ0214-1</strain>
    </source>
</reference>
<feature type="compositionally biased region" description="Low complexity" evidence="1">
    <location>
        <begin position="89"/>
        <end position="110"/>
    </location>
</feature>
<feature type="compositionally biased region" description="Basic and acidic residues" evidence="1">
    <location>
        <begin position="553"/>
        <end position="563"/>
    </location>
</feature>
<dbReference type="OrthoDB" id="3364649at2759"/>
<organism evidence="2 3">
    <name type="scientific">Ganoderma sinense ZZ0214-1</name>
    <dbReference type="NCBI Taxonomy" id="1077348"/>
    <lineage>
        <taxon>Eukaryota</taxon>
        <taxon>Fungi</taxon>
        <taxon>Dikarya</taxon>
        <taxon>Basidiomycota</taxon>
        <taxon>Agaricomycotina</taxon>
        <taxon>Agaricomycetes</taxon>
        <taxon>Polyporales</taxon>
        <taxon>Polyporaceae</taxon>
        <taxon>Ganoderma</taxon>
    </lineage>
</organism>
<feature type="compositionally biased region" description="Basic residues" evidence="1">
    <location>
        <begin position="218"/>
        <end position="229"/>
    </location>
</feature>
<evidence type="ECO:0000313" key="3">
    <source>
        <dbReference type="Proteomes" id="UP000230002"/>
    </source>
</evidence>
<feature type="compositionally biased region" description="Low complexity" evidence="1">
    <location>
        <begin position="591"/>
        <end position="601"/>
    </location>
</feature>
<name>A0A2G8SNI0_9APHY</name>
<dbReference type="Proteomes" id="UP000230002">
    <property type="component" value="Unassembled WGS sequence"/>
</dbReference>